<reference evidence="12" key="1">
    <citation type="submission" date="2021-10" db="EMBL/GenBank/DDBJ databases">
        <title>Anaerobic single-cell dispensing facilitates the cultivation of human gut bacteria.</title>
        <authorList>
            <person name="Afrizal A."/>
        </authorList>
    </citation>
    <scope>NUCLEOTIDE SEQUENCE</scope>
    <source>
        <strain evidence="12">CLA-AA-H215</strain>
    </source>
</reference>
<dbReference type="InterPro" id="IPR050351">
    <property type="entry name" value="BphY/WalK/GraS-like"/>
</dbReference>
<feature type="transmembrane region" description="Helical" evidence="9">
    <location>
        <begin position="172"/>
        <end position="191"/>
    </location>
</feature>
<dbReference type="SUPFAM" id="SSF47384">
    <property type="entry name" value="Homodimeric domain of signal transducing histidine kinase"/>
    <property type="match status" value="1"/>
</dbReference>
<dbReference type="GO" id="GO:0016036">
    <property type="term" value="P:cellular response to phosphate starvation"/>
    <property type="evidence" value="ECO:0007669"/>
    <property type="project" value="TreeGrafter"/>
</dbReference>
<dbReference type="EC" id="2.7.13.3" evidence="3"/>
<dbReference type="InterPro" id="IPR005467">
    <property type="entry name" value="His_kinase_dom"/>
</dbReference>
<dbReference type="EMBL" id="JAJEQR010000020">
    <property type="protein sequence ID" value="MCC2230993.1"/>
    <property type="molecule type" value="Genomic_DNA"/>
</dbReference>
<dbReference type="PROSITE" id="PS51257">
    <property type="entry name" value="PROKAR_LIPOPROTEIN"/>
    <property type="match status" value="1"/>
</dbReference>
<dbReference type="SUPFAM" id="SSF158472">
    <property type="entry name" value="HAMP domain-like"/>
    <property type="match status" value="1"/>
</dbReference>
<dbReference type="RefSeq" id="WP_308453529.1">
    <property type="nucleotide sequence ID" value="NZ_JAJEQR010000020.1"/>
</dbReference>
<dbReference type="AlphaFoldDB" id="A0AAE3JF59"/>
<keyword evidence="4" id="KW-0597">Phosphoprotein</keyword>
<dbReference type="CDD" id="cd06225">
    <property type="entry name" value="HAMP"/>
    <property type="match status" value="1"/>
</dbReference>
<comment type="catalytic activity">
    <reaction evidence="1">
        <text>ATP + protein L-histidine = ADP + protein N-phospho-L-histidine.</text>
        <dbReference type="EC" id="2.7.13.3"/>
    </reaction>
</comment>
<dbReference type="GO" id="GO:0005886">
    <property type="term" value="C:plasma membrane"/>
    <property type="evidence" value="ECO:0007669"/>
    <property type="project" value="TreeGrafter"/>
</dbReference>
<keyword evidence="7" id="KW-0902">Two-component regulatory system</keyword>
<evidence type="ECO:0000256" key="5">
    <source>
        <dbReference type="ARBA" id="ARBA00022679"/>
    </source>
</evidence>
<dbReference type="InterPro" id="IPR003661">
    <property type="entry name" value="HisK_dim/P_dom"/>
</dbReference>
<dbReference type="Gene3D" id="3.30.565.10">
    <property type="entry name" value="Histidine kinase-like ATPase, C-terminal domain"/>
    <property type="match status" value="1"/>
</dbReference>
<feature type="coiled-coil region" evidence="8">
    <location>
        <begin position="233"/>
        <end position="264"/>
    </location>
</feature>
<keyword evidence="9" id="KW-0812">Transmembrane</keyword>
<feature type="domain" description="Histidine kinase" evidence="10">
    <location>
        <begin position="274"/>
        <end position="492"/>
    </location>
</feature>
<organism evidence="12 13">
    <name type="scientific">Hominifimenecus microfluidus</name>
    <dbReference type="NCBI Taxonomy" id="2885348"/>
    <lineage>
        <taxon>Bacteria</taxon>
        <taxon>Bacillati</taxon>
        <taxon>Bacillota</taxon>
        <taxon>Clostridia</taxon>
        <taxon>Lachnospirales</taxon>
        <taxon>Lachnospiraceae</taxon>
        <taxon>Hominifimenecus</taxon>
    </lineage>
</organism>
<evidence type="ECO:0000259" key="11">
    <source>
        <dbReference type="PROSITE" id="PS50885"/>
    </source>
</evidence>
<dbReference type="Pfam" id="PF00512">
    <property type="entry name" value="HisKA"/>
    <property type="match status" value="1"/>
</dbReference>
<evidence type="ECO:0000313" key="12">
    <source>
        <dbReference type="EMBL" id="MCC2230993.1"/>
    </source>
</evidence>
<dbReference type="InterPro" id="IPR003660">
    <property type="entry name" value="HAMP_dom"/>
</dbReference>
<evidence type="ECO:0000313" key="13">
    <source>
        <dbReference type="Proteomes" id="UP001198182"/>
    </source>
</evidence>
<evidence type="ECO:0000256" key="1">
    <source>
        <dbReference type="ARBA" id="ARBA00000085"/>
    </source>
</evidence>
<feature type="domain" description="HAMP" evidence="11">
    <location>
        <begin position="193"/>
        <end position="245"/>
    </location>
</feature>
<dbReference type="PRINTS" id="PR00344">
    <property type="entry name" value="BCTRLSENSOR"/>
</dbReference>
<keyword evidence="9" id="KW-0472">Membrane</keyword>
<dbReference type="PROSITE" id="PS50885">
    <property type="entry name" value="HAMP"/>
    <property type="match status" value="1"/>
</dbReference>
<dbReference type="SUPFAM" id="SSF55874">
    <property type="entry name" value="ATPase domain of HSP90 chaperone/DNA topoisomerase II/histidine kinase"/>
    <property type="match status" value="1"/>
</dbReference>
<dbReference type="SMART" id="SM00387">
    <property type="entry name" value="HATPase_c"/>
    <property type="match status" value="1"/>
</dbReference>
<evidence type="ECO:0000256" key="4">
    <source>
        <dbReference type="ARBA" id="ARBA00022553"/>
    </source>
</evidence>
<keyword evidence="8" id="KW-0175">Coiled coil</keyword>
<dbReference type="Gene3D" id="1.10.287.130">
    <property type="match status" value="1"/>
</dbReference>
<comment type="caution">
    <text evidence="12">The sequence shown here is derived from an EMBL/GenBank/DDBJ whole genome shotgun (WGS) entry which is preliminary data.</text>
</comment>
<dbReference type="Proteomes" id="UP001198182">
    <property type="component" value="Unassembled WGS sequence"/>
</dbReference>
<dbReference type="SMART" id="SM00304">
    <property type="entry name" value="HAMP"/>
    <property type="match status" value="1"/>
</dbReference>
<dbReference type="InterPro" id="IPR003594">
    <property type="entry name" value="HATPase_dom"/>
</dbReference>
<dbReference type="InterPro" id="IPR004358">
    <property type="entry name" value="Sig_transdc_His_kin-like_C"/>
</dbReference>
<dbReference type="PROSITE" id="PS50109">
    <property type="entry name" value="HIS_KIN"/>
    <property type="match status" value="1"/>
</dbReference>
<protein>
    <recommendedName>
        <fullName evidence="3">histidine kinase</fullName>
        <ecNumber evidence="3">2.7.13.3</ecNumber>
    </recommendedName>
</protein>
<evidence type="ECO:0000256" key="3">
    <source>
        <dbReference type="ARBA" id="ARBA00012438"/>
    </source>
</evidence>
<dbReference type="PANTHER" id="PTHR45453">
    <property type="entry name" value="PHOSPHATE REGULON SENSOR PROTEIN PHOR"/>
    <property type="match status" value="1"/>
</dbReference>
<dbReference type="SMART" id="SM00388">
    <property type="entry name" value="HisKA"/>
    <property type="match status" value="1"/>
</dbReference>
<dbReference type="Pfam" id="PF00672">
    <property type="entry name" value="HAMP"/>
    <property type="match status" value="1"/>
</dbReference>
<dbReference type="InterPro" id="IPR036890">
    <property type="entry name" value="HATPase_C_sf"/>
</dbReference>
<evidence type="ECO:0000256" key="8">
    <source>
        <dbReference type="SAM" id="Coils"/>
    </source>
</evidence>
<evidence type="ECO:0000256" key="6">
    <source>
        <dbReference type="ARBA" id="ARBA00022777"/>
    </source>
</evidence>
<dbReference type="Gene3D" id="6.10.340.10">
    <property type="match status" value="1"/>
</dbReference>
<proteinExistence type="predicted"/>
<gene>
    <name evidence="12" type="ORF">LKD81_08280</name>
</gene>
<dbReference type="GO" id="GO:0000155">
    <property type="term" value="F:phosphorelay sensor kinase activity"/>
    <property type="evidence" value="ECO:0007669"/>
    <property type="project" value="InterPro"/>
</dbReference>
<accession>A0AAE3JF59</accession>
<evidence type="ECO:0000256" key="2">
    <source>
        <dbReference type="ARBA" id="ARBA00004370"/>
    </source>
</evidence>
<feature type="transmembrane region" description="Helical" evidence="9">
    <location>
        <begin position="12"/>
        <end position="32"/>
    </location>
</feature>
<dbReference type="Pfam" id="PF02518">
    <property type="entry name" value="HATPase_c"/>
    <property type="match status" value="1"/>
</dbReference>
<keyword evidence="13" id="KW-1185">Reference proteome</keyword>
<evidence type="ECO:0000256" key="9">
    <source>
        <dbReference type="SAM" id="Phobius"/>
    </source>
</evidence>
<evidence type="ECO:0000259" key="10">
    <source>
        <dbReference type="PROSITE" id="PS50109"/>
    </source>
</evidence>
<dbReference type="CDD" id="cd00082">
    <property type="entry name" value="HisKA"/>
    <property type="match status" value="1"/>
</dbReference>
<dbReference type="FunFam" id="1.10.287.130:FF:000001">
    <property type="entry name" value="Two-component sensor histidine kinase"/>
    <property type="match status" value="1"/>
</dbReference>
<evidence type="ECO:0000256" key="7">
    <source>
        <dbReference type="ARBA" id="ARBA00023012"/>
    </source>
</evidence>
<keyword evidence="5" id="KW-0808">Transferase</keyword>
<keyword evidence="6 12" id="KW-0418">Kinase</keyword>
<sequence length="503" mass="57130">MKHSIRMRYTSVLVLALTAIIGCVVLFNCFYLESYVTSQKKKAVQETISLVESYVESGWGDDEEVTLMRMCATNNIGVYVYYIGDSMLPQVKYSMNYNWESLSKRFESYLWGNGIQADEIYEKTDSHVLYRVYDSRMNSTQIECVGKAGSARYIISTSMEGIKESVALTNRFLIYGGIAGAVLGSFLIYFISRRLTRPILQMSSLAEQMSELNFQVHYEGKRQDEIGALGESMNRMSERLETTISELKEANVQLAKDIERKEKIDEMRREFLSNVSHELKTPIALIQGYSEGLKDGIADDDPDSRDFYCDVIIDEAKKMNHIVKRLLNLDELESGNMTLSWEEFDVTELLRGVMQASAVLAGDHTCEVTLDSPEELMVWADEFMLEEVIQNYLSNAYHYVSDPGHIWIRAFRRDDGEVEISVRNTGNQIPEADLDQVWDKFYKVDKARTRSYGGSGIGLSIVKAIMNSHGGSCGVRNCEDGVEFWCRLKPKAEEASEVKTASD</sequence>
<dbReference type="GO" id="GO:0004721">
    <property type="term" value="F:phosphoprotein phosphatase activity"/>
    <property type="evidence" value="ECO:0007669"/>
    <property type="project" value="TreeGrafter"/>
</dbReference>
<dbReference type="InterPro" id="IPR036097">
    <property type="entry name" value="HisK_dim/P_sf"/>
</dbReference>
<dbReference type="PANTHER" id="PTHR45453:SF1">
    <property type="entry name" value="PHOSPHATE REGULON SENSOR PROTEIN PHOR"/>
    <property type="match status" value="1"/>
</dbReference>
<keyword evidence="9" id="KW-1133">Transmembrane helix</keyword>
<name>A0AAE3JF59_9FIRM</name>
<comment type="subcellular location">
    <subcellularLocation>
        <location evidence="2">Membrane</location>
    </subcellularLocation>
</comment>